<evidence type="ECO:0000313" key="2">
    <source>
        <dbReference type="EMBL" id="OCF24430.1"/>
    </source>
</evidence>
<dbReference type="VEuPathDB" id="FungiDB:I302_05890"/>
<organism evidence="2">
    <name type="scientific">Kwoniella bestiolae CBS 10118</name>
    <dbReference type="NCBI Taxonomy" id="1296100"/>
    <lineage>
        <taxon>Eukaryota</taxon>
        <taxon>Fungi</taxon>
        <taxon>Dikarya</taxon>
        <taxon>Basidiomycota</taxon>
        <taxon>Agaricomycotina</taxon>
        <taxon>Tremellomycetes</taxon>
        <taxon>Tremellales</taxon>
        <taxon>Cryptococcaceae</taxon>
        <taxon>Kwoniella</taxon>
    </lineage>
</organism>
<dbReference type="AlphaFoldDB" id="A0A1B9G087"/>
<keyword evidence="1" id="KW-0732">Signal</keyword>
<reference evidence="3" key="4">
    <citation type="submission" date="2024-02" db="EMBL/GenBank/DDBJ databases">
        <title>Comparative genomics of Cryptococcus and Kwoniella reveals pathogenesis evolution and contrasting modes of karyotype evolution via chromosome fusion or intercentromeric recombination.</title>
        <authorList>
            <person name="Coelho M.A."/>
            <person name="David-Palma M."/>
            <person name="Shea T."/>
            <person name="Bowers K."/>
            <person name="McGinley-Smith S."/>
            <person name="Mohammad A.W."/>
            <person name="Gnirke A."/>
            <person name="Yurkov A.M."/>
            <person name="Nowrousian M."/>
            <person name="Sun S."/>
            <person name="Cuomo C.A."/>
            <person name="Heitman J."/>
        </authorList>
    </citation>
    <scope>NUCLEOTIDE SEQUENCE</scope>
    <source>
        <strain evidence="3">CBS 10118</strain>
    </source>
</reference>
<dbReference type="EMBL" id="CP144545">
    <property type="protein sequence ID" value="WVW84810.1"/>
    <property type="molecule type" value="Genomic_DNA"/>
</dbReference>
<reference evidence="2" key="3">
    <citation type="submission" date="2014-01" db="EMBL/GenBank/DDBJ databases">
        <title>Evolution of pathogenesis and genome organization in the Tremellales.</title>
        <authorList>
            <person name="Cuomo C."/>
            <person name="Litvintseva A."/>
            <person name="Heitman J."/>
            <person name="Chen Y."/>
            <person name="Sun S."/>
            <person name="Springer D."/>
            <person name="Dromer F."/>
            <person name="Young S."/>
            <person name="Zeng Q."/>
            <person name="Chapman S."/>
            <person name="Gujja S."/>
            <person name="Saif S."/>
            <person name="Birren B."/>
        </authorList>
    </citation>
    <scope>NUCLEOTIDE SEQUENCE</scope>
    <source>
        <strain evidence="2">CBS 10118</strain>
    </source>
</reference>
<keyword evidence="4" id="KW-1185">Reference proteome</keyword>
<accession>A0A1B9G087</accession>
<evidence type="ECO:0008006" key="5">
    <source>
        <dbReference type="Google" id="ProtNLM"/>
    </source>
</evidence>
<dbReference type="Proteomes" id="UP000092730">
    <property type="component" value="Chromosome 5"/>
</dbReference>
<reference evidence="2" key="1">
    <citation type="submission" date="2013-07" db="EMBL/GenBank/DDBJ databases">
        <title>The Genome Sequence of Cryptococcus bestiolae CBS10118.</title>
        <authorList>
            <consortium name="The Broad Institute Genome Sequencing Platform"/>
            <person name="Cuomo C."/>
            <person name="Litvintseva A."/>
            <person name="Chen Y."/>
            <person name="Heitman J."/>
            <person name="Sun S."/>
            <person name="Springer D."/>
            <person name="Dromer F."/>
            <person name="Young S.K."/>
            <person name="Zeng Q."/>
            <person name="Gargeya S."/>
            <person name="Fitzgerald M."/>
            <person name="Abouelleil A."/>
            <person name="Alvarado L."/>
            <person name="Berlin A.M."/>
            <person name="Chapman S.B."/>
            <person name="Dewar J."/>
            <person name="Goldberg J."/>
            <person name="Griggs A."/>
            <person name="Gujja S."/>
            <person name="Hansen M."/>
            <person name="Howarth C."/>
            <person name="Imamovic A."/>
            <person name="Larimer J."/>
            <person name="McCowan C."/>
            <person name="Murphy C."/>
            <person name="Pearson M."/>
            <person name="Priest M."/>
            <person name="Roberts A."/>
            <person name="Saif S."/>
            <person name="Shea T."/>
            <person name="Sykes S."/>
            <person name="Wortman J."/>
            <person name="Nusbaum C."/>
            <person name="Birren B."/>
        </authorList>
    </citation>
    <scope>NUCLEOTIDE SEQUENCE [LARGE SCALE GENOMIC DNA]</scope>
    <source>
        <strain evidence="2">CBS 10118</strain>
    </source>
</reference>
<evidence type="ECO:0000313" key="4">
    <source>
        <dbReference type="Proteomes" id="UP000092730"/>
    </source>
</evidence>
<gene>
    <name evidence="2" type="ORF">I302_05890</name>
    <name evidence="3" type="ORF">I302_106845</name>
</gene>
<evidence type="ECO:0000313" key="3">
    <source>
        <dbReference type="EMBL" id="WVW84810.1"/>
    </source>
</evidence>
<feature type="signal peptide" evidence="1">
    <location>
        <begin position="1"/>
        <end position="22"/>
    </location>
</feature>
<evidence type="ECO:0000256" key="1">
    <source>
        <dbReference type="SAM" id="SignalP"/>
    </source>
</evidence>
<dbReference type="GeneID" id="30210289"/>
<name>A0A1B9G087_9TREE</name>
<dbReference type="EMBL" id="KI894022">
    <property type="protein sequence ID" value="OCF24430.1"/>
    <property type="molecule type" value="Genomic_DNA"/>
</dbReference>
<dbReference type="KEGG" id="kbi:30210289"/>
<feature type="chain" id="PRO_5042334741" description="Calpain catalytic domain-containing protein" evidence="1">
    <location>
        <begin position="23"/>
        <end position="270"/>
    </location>
</feature>
<proteinExistence type="predicted"/>
<reference evidence="3" key="2">
    <citation type="submission" date="2013-07" db="EMBL/GenBank/DDBJ databases">
        <authorList>
            <consortium name="The Broad Institute Genome Sequencing Platform"/>
            <person name="Cuomo C."/>
            <person name="Litvintseva A."/>
            <person name="Chen Y."/>
            <person name="Heitman J."/>
            <person name="Sun S."/>
            <person name="Springer D."/>
            <person name="Dromer F."/>
            <person name="Young S.K."/>
            <person name="Zeng Q."/>
            <person name="Gargeya S."/>
            <person name="Fitzgerald M."/>
            <person name="Abouelleil A."/>
            <person name="Alvarado L."/>
            <person name="Berlin A.M."/>
            <person name="Chapman S.B."/>
            <person name="Dewar J."/>
            <person name="Goldberg J."/>
            <person name="Griggs A."/>
            <person name="Gujja S."/>
            <person name="Hansen M."/>
            <person name="Howarth C."/>
            <person name="Imamovic A."/>
            <person name="Larimer J."/>
            <person name="McCowan C."/>
            <person name="Murphy C."/>
            <person name="Pearson M."/>
            <person name="Priest M."/>
            <person name="Roberts A."/>
            <person name="Saif S."/>
            <person name="Shea T."/>
            <person name="Sykes S."/>
            <person name="Wortman J."/>
            <person name="Nusbaum C."/>
            <person name="Birren B."/>
        </authorList>
    </citation>
    <scope>NUCLEOTIDE SEQUENCE</scope>
    <source>
        <strain evidence="3">CBS 10118</strain>
    </source>
</reference>
<dbReference type="RefSeq" id="XP_019045500.1">
    <property type="nucleotide sequence ID" value="XM_019192503.1"/>
</dbReference>
<dbReference type="OrthoDB" id="10375801at2759"/>
<protein>
    <recommendedName>
        <fullName evidence="5">Calpain catalytic domain-containing protein</fullName>
    </recommendedName>
</protein>
<sequence>MIPDPQSLIGVGVLTFLGLSQASTIPTSSDSSTAQPTTSTQAVPPPVPLLFGVNGPVLTDVIADQSCSPDDSQAWYPATAGILANINSSGIQGLFDQLSTTGSITTVKLHLLDGGVRNYSVNYNEAIVNGSHVMGNERAGWPAALRSAIIQHHAPGVESYRLGQGLAKDCMKILTGLDYRADQVEEVDLWSIWNDYGPDKHSYVFRTVELGNTKLAPEHDYGVVQVFKENKTVDLYDPNPEVGRRVYQWDEIVKDLDIVSWPVDLNQQGD</sequence>